<gene>
    <name evidence="1" type="ORF">G7068_08555</name>
</gene>
<dbReference type="Proteomes" id="UP000502677">
    <property type="component" value="Chromosome"/>
</dbReference>
<evidence type="ECO:0000313" key="1">
    <source>
        <dbReference type="EMBL" id="QIK63242.1"/>
    </source>
</evidence>
<dbReference type="KEGG" id="lvi:G7068_08555"/>
<dbReference type="Pfam" id="PF20212">
    <property type="entry name" value="DUF6572"/>
    <property type="match status" value="1"/>
</dbReference>
<dbReference type="RefSeq" id="WP_166291130.1">
    <property type="nucleotide sequence ID" value="NZ_CP049863.1"/>
</dbReference>
<organism evidence="1 2">
    <name type="scientific">Leucobacter viscericola</name>
    <dbReference type="NCBI Taxonomy" id="2714935"/>
    <lineage>
        <taxon>Bacteria</taxon>
        <taxon>Bacillati</taxon>
        <taxon>Actinomycetota</taxon>
        <taxon>Actinomycetes</taxon>
        <taxon>Micrococcales</taxon>
        <taxon>Microbacteriaceae</taxon>
        <taxon>Leucobacter</taxon>
    </lineage>
</organism>
<protein>
    <submittedName>
        <fullName evidence="1">Uncharacterized protein</fullName>
    </submittedName>
</protein>
<evidence type="ECO:0000313" key="2">
    <source>
        <dbReference type="Proteomes" id="UP000502677"/>
    </source>
</evidence>
<keyword evidence="2" id="KW-1185">Reference proteome</keyword>
<sequence length="107" mass="12300">MSVAEPDVIDGAGIGSQGELRLLITDHLPWDGFEDFEYEHLELLQNKINAYLGYIESRQFEQNFPERHFERFVIEVAFQHEPTAACTKFLAVARETARALNTTIERS</sequence>
<accession>A0A6G7XFF8</accession>
<reference evidence="1 2" key="1">
    <citation type="submission" date="2020-03" db="EMBL/GenBank/DDBJ databases">
        <title>Leucobacter sp. nov., isolated from beetles.</title>
        <authorList>
            <person name="Hyun D.-W."/>
            <person name="Bae J.-W."/>
        </authorList>
    </citation>
    <scope>NUCLEOTIDE SEQUENCE [LARGE SCALE GENOMIC DNA]</scope>
    <source>
        <strain evidence="1 2">HDW9C</strain>
    </source>
</reference>
<dbReference type="EMBL" id="CP049863">
    <property type="protein sequence ID" value="QIK63242.1"/>
    <property type="molecule type" value="Genomic_DNA"/>
</dbReference>
<dbReference type="AlphaFoldDB" id="A0A6G7XFF8"/>
<name>A0A6G7XFF8_9MICO</name>
<proteinExistence type="predicted"/>
<dbReference type="InterPro" id="IPR046702">
    <property type="entry name" value="DUF6572"/>
</dbReference>